<evidence type="ECO:0000256" key="1">
    <source>
        <dbReference type="SAM" id="MobiDB-lite"/>
    </source>
</evidence>
<name>A0ABP1DET8_9APHY</name>
<proteinExistence type="predicted"/>
<dbReference type="Proteomes" id="UP001497453">
    <property type="component" value="Chromosome 4"/>
</dbReference>
<accession>A0ABP1DET8</accession>
<evidence type="ECO:0000313" key="3">
    <source>
        <dbReference type="Proteomes" id="UP001497453"/>
    </source>
</evidence>
<dbReference type="Gene3D" id="2.40.70.10">
    <property type="entry name" value="Acid Proteases"/>
    <property type="match status" value="1"/>
</dbReference>
<organism evidence="2 3">
    <name type="scientific">Somion occarium</name>
    <dbReference type="NCBI Taxonomy" id="3059160"/>
    <lineage>
        <taxon>Eukaryota</taxon>
        <taxon>Fungi</taxon>
        <taxon>Dikarya</taxon>
        <taxon>Basidiomycota</taxon>
        <taxon>Agaricomycotina</taxon>
        <taxon>Agaricomycetes</taxon>
        <taxon>Polyporales</taxon>
        <taxon>Cerrenaceae</taxon>
        <taxon>Somion</taxon>
    </lineage>
</organism>
<dbReference type="CDD" id="cd00303">
    <property type="entry name" value="retropepsin_like"/>
    <property type="match status" value="1"/>
</dbReference>
<keyword evidence="3" id="KW-1185">Reference proteome</keyword>
<protein>
    <submittedName>
        <fullName evidence="2">Uncharacterized protein</fullName>
    </submittedName>
</protein>
<dbReference type="EMBL" id="OZ037947">
    <property type="protein sequence ID" value="CAL1706346.1"/>
    <property type="molecule type" value="Genomic_DNA"/>
</dbReference>
<feature type="compositionally biased region" description="Polar residues" evidence="1">
    <location>
        <begin position="15"/>
        <end position="30"/>
    </location>
</feature>
<dbReference type="InterPro" id="IPR021109">
    <property type="entry name" value="Peptidase_aspartic_dom_sf"/>
</dbReference>
<sequence length="463" mass="52191">MTEQLELNAVEIETASDSGDSIPSLQSVSDSDSEWGDLPDSQFEVLSSSLDSWEVLDNSLAKPIDDILEVLSVNQRNRIYDWMMMRLTRQDPWSWIGRPVSEDQVAKDLEEYYRYFWPRLGLLCPSRYSSSPVRHSHLGDVYAKCAEEVLRKNGPYCYGPLGADFGSIVEGEFCVYQISETQHIIMNEHLLEDVVMDSALLRDPDFDLPYWYRNLLMQGKPCHCRCQCCHDRTCESMGDAASIVVEQVLQDGLHHLGDGAPWGATNGHRFLYLGPDPECIRIHDTYLTLTFDILRYYLENPHFDLWNAYALRAYRALILAECTPFSLDDLEGELFSFFSADNGQASVSASLHAIEANAVNVPNRSWPESLPALQRNAATPRNFRRVIPEPIVIVVNINGHPACALLDSGSLSDFMSSKLTHQLGVKTFELEKPLPMHLAVQGSHAKINVGCKAHLAYQSVDEQ</sequence>
<feature type="region of interest" description="Disordered" evidence="1">
    <location>
        <begin position="1"/>
        <end position="36"/>
    </location>
</feature>
<gene>
    <name evidence="2" type="ORF">GFSPODELE1_LOCUS5834</name>
</gene>
<reference evidence="3" key="1">
    <citation type="submission" date="2024-04" db="EMBL/GenBank/DDBJ databases">
        <authorList>
            <person name="Shaw F."/>
            <person name="Minotto A."/>
        </authorList>
    </citation>
    <scope>NUCLEOTIDE SEQUENCE [LARGE SCALE GENOMIC DNA]</scope>
</reference>
<evidence type="ECO:0000313" key="2">
    <source>
        <dbReference type="EMBL" id="CAL1706346.1"/>
    </source>
</evidence>